<accession>A0AAD8EKW8</accession>
<reference evidence="2" key="1">
    <citation type="journal article" date="2023" name="IScience">
        <title>Live-bearing cockroach genome reveals convergent evolutionary mechanisms linked to viviparity in insects and beyond.</title>
        <authorList>
            <person name="Fouks B."/>
            <person name="Harrison M.C."/>
            <person name="Mikhailova A.A."/>
            <person name="Marchal E."/>
            <person name="English S."/>
            <person name="Carruthers M."/>
            <person name="Jennings E.C."/>
            <person name="Chiamaka E.L."/>
            <person name="Frigard R.A."/>
            <person name="Pippel M."/>
            <person name="Attardo G.M."/>
            <person name="Benoit J.B."/>
            <person name="Bornberg-Bauer E."/>
            <person name="Tobe S.S."/>
        </authorList>
    </citation>
    <scope>NUCLEOTIDE SEQUENCE</scope>
    <source>
        <strain evidence="2">Stay&amp;Tobe</strain>
    </source>
</reference>
<feature type="domain" description="Ricin B lectin" evidence="1">
    <location>
        <begin position="1"/>
        <end position="149"/>
    </location>
</feature>
<feature type="non-terminal residue" evidence="2">
    <location>
        <position position="1"/>
    </location>
</feature>
<gene>
    <name evidence="2" type="ORF">L9F63_015142</name>
</gene>
<proteinExistence type="predicted"/>
<organism evidence="2 3">
    <name type="scientific">Diploptera punctata</name>
    <name type="common">Pacific beetle cockroach</name>
    <dbReference type="NCBI Taxonomy" id="6984"/>
    <lineage>
        <taxon>Eukaryota</taxon>
        <taxon>Metazoa</taxon>
        <taxon>Ecdysozoa</taxon>
        <taxon>Arthropoda</taxon>
        <taxon>Hexapoda</taxon>
        <taxon>Insecta</taxon>
        <taxon>Pterygota</taxon>
        <taxon>Neoptera</taxon>
        <taxon>Polyneoptera</taxon>
        <taxon>Dictyoptera</taxon>
        <taxon>Blattodea</taxon>
        <taxon>Blaberoidea</taxon>
        <taxon>Blaberidae</taxon>
        <taxon>Diplopterinae</taxon>
        <taxon>Diploptera</taxon>
    </lineage>
</organism>
<dbReference type="EMBL" id="JASPKZ010003448">
    <property type="protein sequence ID" value="KAJ9593322.1"/>
    <property type="molecule type" value="Genomic_DNA"/>
</dbReference>
<dbReference type="Pfam" id="PF14200">
    <property type="entry name" value="RicinB_lectin_2"/>
    <property type="match status" value="2"/>
</dbReference>
<evidence type="ECO:0000313" key="3">
    <source>
        <dbReference type="Proteomes" id="UP001233999"/>
    </source>
</evidence>
<dbReference type="AlphaFoldDB" id="A0AAD8EKW8"/>
<dbReference type="Gene3D" id="2.80.10.50">
    <property type="match status" value="3"/>
</dbReference>
<dbReference type="CDD" id="cd00161">
    <property type="entry name" value="beta-trefoil_Ricin-like"/>
    <property type="match status" value="1"/>
</dbReference>
<reference evidence="2" key="2">
    <citation type="submission" date="2023-05" db="EMBL/GenBank/DDBJ databases">
        <authorList>
            <person name="Fouks B."/>
        </authorList>
    </citation>
    <scope>NUCLEOTIDE SEQUENCE</scope>
    <source>
        <strain evidence="2">Stay&amp;Tobe</strain>
        <tissue evidence="2">Testes</tissue>
    </source>
</reference>
<evidence type="ECO:0000313" key="2">
    <source>
        <dbReference type="EMBL" id="KAJ9593322.1"/>
    </source>
</evidence>
<dbReference type="PROSITE" id="PS50231">
    <property type="entry name" value="RICIN_B_LECTIN"/>
    <property type="match status" value="1"/>
</dbReference>
<sequence>KMAFCIKHVDSGLVLDVKGADKKSGTEIVLWGYNGQENQLWEYKNEMVDVFQTFGSACPHSLHCGSSVRLNLRNTLLLVLDISGGNHGAPVITFKGHGGGNQKWYFEDDFTIRNGTGMVMDVEHGAAAPGTRIIGYPKHGAPNQKFRIVPFNRK</sequence>
<dbReference type="Proteomes" id="UP001233999">
    <property type="component" value="Unassembled WGS sequence"/>
</dbReference>
<name>A0AAD8EKW8_DIPPU</name>
<dbReference type="SMART" id="SM00458">
    <property type="entry name" value="RICIN"/>
    <property type="match status" value="1"/>
</dbReference>
<keyword evidence="3" id="KW-1185">Reference proteome</keyword>
<protein>
    <recommendedName>
        <fullName evidence="1">Ricin B lectin domain-containing protein</fullName>
    </recommendedName>
</protein>
<evidence type="ECO:0000259" key="1">
    <source>
        <dbReference type="SMART" id="SM00458"/>
    </source>
</evidence>
<dbReference type="InterPro" id="IPR000772">
    <property type="entry name" value="Ricin_B_lectin"/>
</dbReference>
<comment type="caution">
    <text evidence="2">The sequence shown here is derived from an EMBL/GenBank/DDBJ whole genome shotgun (WGS) entry which is preliminary data.</text>
</comment>
<dbReference type="SUPFAM" id="SSF50370">
    <property type="entry name" value="Ricin B-like lectins"/>
    <property type="match status" value="1"/>
</dbReference>
<dbReference type="InterPro" id="IPR035992">
    <property type="entry name" value="Ricin_B-like_lectins"/>
</dbReference>